<dbReference type="AlphaFoldDB" id="A0A2Z4ADB1"/>
<dbReference type="KEGG" id="mtar:DF168_01200"/>
<evidence type="ECO:0000313" key="1">
    <source>
        <dbReference type="EMBL" id="AWT60001.1"/>
    </source>
</evidence>
<reference evidence="1 2" key="1">
    <citation type="submission" date="2018-06" db="EMBL/GenBank/DDBJ databases">
        <title>Draft Genome Sequence of a Novel Marine Bacterium Related to the Verrucomicrobia.</title>
        <authorList>
            <person name="Vosseberg J."/>
            <person name="Martijn J."/>
            <person name="Ettema T.J.G."/>
        </authorList>
    </citation>
    <scope>NUCLEOTIDE SEQUENCE [LARGE SCALE GENOMIC DNA]</scope>
    <source>
        <strain evidence="1">TARA_B100001123</strain>
    </source>
</reference>
<accession>A0A2Z4ADB1</accession>
<sequence>MFKLEFGIIHNNCPTNQLSRHFPDTHFTSPGGFVIRPGLVEEVLVIDDSNDEVVDSVMHFLNNTPGYEECELLERTLDRAFIRWQASCSPKAFCSQVVDKNRAFKIGNEVQHEGLERWTVACFTRDQADQIIEDLKDLGEVKIAEITETSWDEVLY</sequence>
<organism evidence="1 2">
    <name type="scientific">Candidatus Moanibacter tarae</name>
    <dbReference type="NCBI Taxonomy" id="2200854"/>
    <lineage>
        <taxon>Bacteria</taxon>
        <taxon>Pseudomonadati</taxon>
        <taxon>Verrucomicrobiota</taxon>
        <taxon>Opitutia</taxon>
        <taxon>Puniceicoccales</taxon>
        <taxon>Puniceicoccales incertae sedis</taxon>
        <taxon>Candidatus Moanibacter</taxon>
    </lineage>
</organism>
<proteinExistence type="predicted"/>
<dbReference type="Proteomes" id="UP000247465">
    <property type="component" value="Chromosome"/>
</dbReference>
<dbReference type="EMBL" id="CP029803">
    <property type="protein sequence ID" value="AWT60001.1"/>
    <property type="molecule type" value="Genomic_DNA"/>
</dbReference>
<evidence type="ECO:0008006" key="3">
    <source>
        <dbReference type="Google" id="ProtNLM"/>
    </source>
</evidence>
<name>A0A2Z4ADB1_9BACT</name>
<evidence type="ECO:0000313" key="2">
    <source>
        <dbReference type="Proteomes" id="UP000247465"/>
    </source>
</evidence>
<protein>
    <recommendedName>
        <fullName evidence="3">DUF4265 domain-containing protein</fullName>
    </recommendedName>
</protein>
<gene>
    <name evidence="1" type="ORF">DF168_01200</name>
</gene>